<evidence type="ECO:0000256" key="1">
    <source>
        <dbReference type="ARBA" id="ARBA00022729"/>
    </source>
</evidence>
<organism evidence="5 6">
    <name type="scientific">Crotalus adamanteus</name>
    <name type="common">Eastern diamondback rattlesnake</name>
    <dbReference type="NCBI Taxonomy" id="8729"/>
    <lineage>
        <taxon>Eukaryota</taxon>
        <taxon>Metazoa</taxon>
        <taxon>Chordata</taxon>
        <taxon>Craniata</taxon>
        <taxon>Vertebrata</taxon>
        <taxon>Euteleostomi</taxon>
        <taxon>Lepidosauria</taxon>
        <taxon>Squamata</taxon>
        <taxon>Bifurcata</taxon>
        <taxon>Unidentata</taxon>
        <taxon>Episquamata</taxon>
        <taxon>Toxicofera</taxon>
        <taxon>Serpentes</taxon>
        <taxon>Colubroidea</taxon>
        <taxon>Viperidae</taxon>
        <taxon>Crotalinae</taxon>
        <taxon>Crotalus</taxon>
    </lineage>
</organism>
<evidence type="ECO:0000313" key="5">
    <source>
        <dbReference type="EMBL" id="KAK9394397.1"/>
    </source>
</evidence>
<dbReference type="PANTHER" id="PTHR44427">
    <property type="entry name" value="CARCINOEMBRYONIC ANTIGEN-RELATED CELL ADHESION MOLECULE 19"/>
    <property type="match status" value="1"/>
</dbReference>
<dbReference type="InterPro" id="IPR050831">
    <property type="entry name" value="CEA_cell_adhesion"/>
</dbReference>
<comment type="caution">
    <text evidence="5">The sequence shown here is derived from an EMBL/GenBank/DDBJ whole genome shotgun (WGS) entry which is preliminary data.</text>
</comment>
<dbReference type="PROSITE" id="PS51257">
    <property type="entry name" value="PROKAR_LIPOPROTEIN"/>
    <property type="match status" value="1"/>
</dbReference>
<accession>A0AAW1AX28</accession>
<evidence type="ECO:0000256" key="3">
    <source>
        <dbReference type="ARBA" id="ARBA00023319"/>
    </source>
</evidence>
<keyword evidence="3" id="KW-0393">Immunoglobulin domain</keyword>
<dbReference type="InterPro" id="IPR013783">
    <property type="entry name" value="Ig-like_fold"/>
</dbReference>
<dbReference type="EMBL" id="JAOTOJ010000011">
    <property type="protein sequence ID" value="KAK9394397.1"/>
    <property type="molecule type" value="Genomic_DNA"/>
</dbReference>
<dbReference type="Proteomes" id="UP001474421">
    <property type="component" value="Unassembled WGS sequence"/>
</dbReference>
<feature type="chain" id="PRO_5043676674" evidence="4">
    <location>
        <begin position="31"/>
        <end position="271"/>
    </location>
</feature>
<dbReference type="InterPro" id="IPR036179">
    <property type="entry name" value="Ig-like_dom_sf"/>
</dbReference>
<name>A0AAW1AX28_CROAD</name>
<feature type="signal peptide" evidence="4">
    <location>
        <begin position="1"/>
        <end position="30"/>
    </location>
</feature>
<keyword evidence="2" id="KW-0325">Glycoprotein</keyword>
<keyword evidence="1 4" id="KW-0732">Signal</keyword>
<dbReference type="Gene3D" id="2.60.40.10">
    <property type="entry name" value="Immunoglobulins"/>
    <property type="match status" value="1"/>
</dbReference>
<sequence length="271" mass="30746">MEAFRSHRGSQPAFLLAGCILSCLLQLVPAEGNLTVVSIPEYPIQDQRVLLNIQNVRKEFQQCEWTQPSGKTIIFSRETKLTPANASQIVQVYENCSLSIKNLRLLDKGKYTVKMIFPSTQQQDTKGQEIYTGSIFVTFCDEKQLRIRIQPPKSLPGQNATLIAEGIQNKDIFCQWKQITLSGEKDIQDIRQDSKKPQTQQQKIIPDGCSLHLIRLIPDYSANYSVYVDNIPSDQQSAKEKGTGEQVTCFRSQIQFQVGKSGVYCFFWSLN</sequence>
<dbReference type="SUPFAM" id="SSF48726">
    <property type="entry name" value="Immunoglobulin"/>
    <property type="match status" value="1"/>
</dbReference>
<evidence type="ECO:0000313" key="6">
    <source>
        <dbReference type="Proteomes" id="UP001474421"/>
    </source>
</evidence>
<proteinExistence type="predicted"/>
<protein>
    <submittedName>
        <fullName evidence="5">Uncharacterized protein</fullName>
    </submittedName>
</protein>
<evidence type="ECO:0000256" key="4">
    <source>
        <dbReference type="SAM" id="SignalP"/>
    </source>
</evidence>
<reference evidence="5 6" key="1">
    <citation type="journal article" date="2024" name="Proc. Natl. Acad. Sci. U.S.A.">
        <title>The genetic regulatory architecture and epigenomic basis for age-related changes in rattlesnake venom.</title>
        <authorList>
            <person name="Hogan M.P."/>
            <person name="Holding M.L."/>
            <person name="Nystrom G.S."/>
            <person name="Colston T.J."/>
            <person name="Bartlett D.A."/>
            <person name="Mason A.J."/>
            <person name="Ellsworth S.A."/>
            <person name="Rautsaw R.M."/>
            <person name="Lawrence K.C."/>
            <person name="Strickland J.L."/>
            <person name="He B."/>
            <person name="Fraser P."/>
            <person name="Margres M.J."/>
            <person name="Gilbert D.M."/>
            <person name="Gibbs H.L."/>
            <person name="Parkinson C.L."/>
            <person name="Rokyta D.R."/>
        </authorList>
    </citation>
    <scope>NUCLEOTIDE SEQUENCE [LARGE SCALE GENOMIC DNA]</scope>
    <source>
        <strain evidence="5">DRR0105</strain>
    </source>
</reference>
<keyword evidence="6" id="KW-1185">Reference proteome</keyword>
<evidence type="ECO:0000256" key="2">
    <source>
        <dbReference type="ARBA" id="ARBA00023180"/>
    </source>
</evidence>
<dbReference type="PANTHER" id="PTHR44427:SF1">
    <property type="entry name" value="CARCINOEMBRYONIC ANTIGEN-RELATED CELL ADHESION MOLECULE 1"/>
    <property type="match status" value="1"/>
</dbReference>
<dbReference type="AlphaFoldDB" id="A0AAW1AX28"/>
<gene>
    <name evidence="5" type="ORF">NXF25_014925</name>
</gene>